<dbReference type="InterPro" id="IPR016181">
    <property type="entry name" value="Acyl_CoA_acyltransferase"/>
</dbReference>
<evidence type="ECO:0000259" key="1">
    <source>
        <dbReference type="PROSITE" id="PS51186"/>
    </source>
</evidence>
<dbReference type="SUPFAM" id="SSF55729">
    <property type="entry name" value="Acyl-CoA N-acyltransferases (Nat)"/>
    <property type="match status" value="1"/>
</dbReference>
<dbReference type="Pfam" id="PF13302">
    <property type="entry name" value="Acetyltransf_3"/>
    <property type="match status" value="1"/>
</dbReference>
<gene>
    <name evidence="2" type="ORF">FEM48_Zijuj07G0123600</name>
</gene>
<accession>A0A978V4L6</accession>
<name>A0A978V4L6_ZIZJJ</name>
<dbReference type="PANTHER" id="PTHR46067">
    <property type="entry name" value="ACYL-COA N-ACYLTRANSFERASES (NAT) SUPERFAMILY PROTEIN"/>
    <property type="match status" value="1"/>
</dbReference>
<reference evidence="2" key="1">
    <citation type="journal article" date="2021" name="Front. Plant Sci.">
        <title>Chromosome-Scale Genome Assembly for Chinese Sour Jujube and Insights Into Its Genome Evolution and Domestication Signature.</title>
        <authorList>
            <person name="Shen L.-Y."/>
            <person name="Luo H."/>
            <person name="Wang X.-L."/>
            <person name="Wang X.-M."/>
            <person name="Qiu X.-J."/>
            <person name="Liu H."/>
            <person name="Zhou S.-S."/>
            <person name="Jia K.-H."/>
            <person name="Nie S."/>
            <person name="Bao Y.-T."/>
            <person name="Zhang R.-G."/>
            <person name="Yun Q.-Z."/>
            <person name="Chai Y.-H."/>
            <person name="Lu J.-Y."/>
            <person name="Li Y."/>
            <person name="Zhao S.-W."/>
            <person name="Mao J.-F."/>
            <person name="Jia S.-G."/>
            <person name="Mao Y.-M."/>
        </authorList>
    </citation>
    <scope>NUCLEOTIDE SEQUENCE</scope>
    <source>
        <strain evidence="2">AT0</strain>
        <tissue evidence="2">Leaf</tissue>
    </source>
</reference>
<dbReference type="PROSITE" id="PS51186">
    <property type="entry name" value="GNAT"/>
    <property type="match status" value="1"/>
</dbReference>
<evidence type="ECO:0000313" key="3">
    <source>
        <dbReference type="Proteomes" id="UP000813462"/>
    </source>
</evidence>
<dbReference type="AlphaFoldDB" id="A0A978V4L6"/>
<proteinExistence type="predicted"/>
<dbReference type="Gene3D" id="3.40.630.30">
    <property type="match status" value="1"/>
</dbReference>
<feature type="domain" description="N-acetyltransferase" evidence="1">
    <location>
        <begin position="12"/>
        <end position="169"/>
    </location>
</feature>
<dbReference type="PANTHER" id="PTHR46067:SF11">
    <property type="entry name" value="N-ACETYLTRANSFERASE DOMAIN-CONTAINING PROTEIN"/>
    <property type="match status" value="1"/>
</dbReference>
<dbReference type="GO" id="GO:0016747">
    <property type="term" value="F:acyltransferase activity, transferring groups other than amino-acyl groups"/>
    <property type="evidence" value="ECO:0007669"/>
    <property type="project" value="InterPro"/>
</dbReference>
<protein>
    <recommendedName>
        <fullName evidence="1">N-acetyltransferase domain-containing protein</fullName>
    </recommendedName>
</protein>
<dbReference type="EMBL" id="JAEACU010000007">
    <property type="protein sequence ID" value="KAH7522299.1"/>
    <property type="molecule type" value="Genomic_DNA"/>
</dbReference>
<dbReference type="InterPro" id="IPR000182">
    <property type="entry name" value="GNAT_dom"/>
</dbReference>
<organism evidence="2 3">
    <name type="scientific">Ziziphus jujuba var. spinosa</name>
    <dbReference type="NCBI Taxonomy" id="714518"/>
    <lineage>
        <taxon>Eukaryota</taxon>
        <taxon>Viridiplantae</taxon>
        <taxon>Streptophyta</taxon>
        <taxon>Embryophyta</taxon>
        <taxon>Tracheophyta</taxon>
        <taxon>Spermatophyta</taxon>
        <taxon>Magnoliopsida</taxon>
        <taxon>eudicotyledons</taxon>
        <taxon>Gunneridae</taxon>
        <taxon>Pentapetalae</taxon>
        <taxon>rosids</taxon>
        <taxon>fabids</taxon>
        <taxon>Rosales</taxon>
        <taxon>Rhamnaceae</taxon>
        <taxon>Paliureae</taxon>
        <taxon>Ziziphus</taxon>
    </lineage>
</organism>
<sequence>MHQKELARSDCPEMRSAAAFLILMSNCDVKATRFARLSTLTSKEEAISYIQNHCIPHPYFRSICINDRCIGCVFIAPEKGEDRCRAEIGYGLALDYWGKGITTRAAKIALSEGFKQFPDLVRIQAHVEVDNKASQRVLEKLGFQREGLLRKFTYNKGAIRDLFMYSLLSTEFIA</sequence>
<evidence type="ECO:0000313" key="2">
    <source>
        <dbReference type="EMBL" id="KAH7522299.1"/>
    </source>
</evidence>
<comment type="caution">
    <text evidence="2">The sequence shown here is derived from an EMBL/GenBank/DDBJ whole genome shotgun (WGS) entry which is preliminary data.</text>
</comment>
<dbReference type="Proteomes" id="UP000813462">
    <property type="component" value="Unassembled WGS sequence"/>
</dbReference>